<evidence type="ECO:0000313" key="6">
    <source>
        <dbReference type="EMBL" id="MBP1850268.1"/>
    </source>
</evidence>
<dbReference type="InterPro" id="IPR036388">
    <property type="entry name" value="WH-like_DNA-bd_sf"/>
</dbReference>
<dbReference type="PROSITE" id="PS50931">
    <property type="entry name" value="HTH_LYSR"/>
    <property type="match status" value="1"/>
</dbReference>
<comment type="similarity">
    <text evidence="1">Belongs to the LysR transcriptional regulatory family.</text>
</comment>
<reference evidence="6 7" key="1">
    <citation type="submission" date="2021-03" db="EMBL/GenBank/DDBJ databases">
        <title>Genomic Encyclopedia of Type Strains, Phase IV (KMG-IV): sequencing the most valuable type-strain genomes for metagenomic binning, comparative biology and taxonomic classification.</title>
        <authorList>
            <person name="Goeker M."/>
        </authorList>
    </citation>
    <scope>NUCLEOTIDE SEQUENCE [LARGE SCALE GENOMIC DNA]</scope>
    <source>
        <strain evidence="6 7">DSM 21600</strain>
    </source>
</reference>
<dbReference type="InterPro" id="IPR005119">
    <property type="entry name" value="LysR_subst-bd"/>
</dbReference>
<feature type="domain" description="HTH lysR-type" evidence="5">
    <location>
        <begin position="5"/>
        <end position="62"/>
    </location>
</feature>
<dbReference type="RefSeq" id="WP_209943893.1">
    <property type="nucleotide sequence ID" value="NZ_JAGGJU010000004.1"/>
</dbReference>
<dbReference type="Gene3D" id="1.10.10.10">
    <property type="entry name" value="Winged helix-like DNA-binding domain superfamily/Winged helix DNA-binding domain"/>
    <property type="match status" value="1"/>
</dbReference>
<dbReference type="InterPro" id="IPR036390">
    <property type="entry name" value="WH_DNA-bd_sf"/>
</dbReference>
<keyword evidence="4" id="KW-0804">Transcription</keyword>
<evidence type="ECO:0000313" key="7">
    <source>
        <dbReference type="Proteomes" id="UP000759443"/>
    </source>
</evidence>
<comment type="caution">
    <text evidence="6">The sequence shown here is derived from an EMBL/GenBank/DDBJ whole genome shotgun (WGS) entry which is preliminary data.</text>
</comment>
<dbReference type="GO" id="GO:0003677">
    <property type="term" value="F:DNA binding"/>
    <property type="evidence" value="ECO:0007669"/>
    <property type="project" value="UniProtKB-KW"/>
</dbReference>
<organism evidence="6 7">
    <name type="scientific">Rhizobium halophytocola</name>
    <dbReference type="NCBI Taxonomy" id="735519"/>
    <lineage>
        <taxon>Bacteria</taxon>
        <taxon>Pseudomonadati</taxon>
        <taxon>Pseudomonadota</taxon>
        <taxon>Alphaproteobacteria</taxon>
        <taxon>Hyphomicrobiales</taxon>
        <taxon>Rhizobiaceae</taxon>
        <taxon>Rhizobium/Agrobacterium group</taxon>
        <taxon>Rhizobium</taxon>
    </lineage>
</organism>
<dbReference type="EMBL" id="JAGGJU010000004">
    <property type="protein sequence ID" value="MBP1850268.1"/>
    <property type="molecule type" value="Genomic_DNA"/>
</dbReference>
<dbReference type="Pfam" id="PF03466">
    <property type="entry name" value="LysR_substrate"/>
    <property type="match status" value="1"/>
</dbReference>
<dbReference type="SUPFAM" id="SSF53850">
    <property type="entry name" value="Periplasmic binding protein-like II"/>
    <property type="match status" value="1"/>
</dbReference>
<dbReference type="SUPFAM" id="SSF46785">
    <property type="entry name" value="Winged helix' DNA-binding domain"/>
    <property type="match status" value="1"/>
</dbReference>
<dbReference type="PANTHER" id="PTHR30537">
    <property type="entry name" value="HTH-TYPE TRANSCRIPTIONAL REGULATOR"/>
    <property type="match status" value="1"/>
</dbReference>
<evidence type="ECO:0000256" key="4">
    <source>
        <dbReference type="ARBA" id="ARBA00023163"/>
    </source>
</evidence>
<gene>
    <name evidence="6" type="ORF">J2Z17_001702</name>
</gene>
<protein>
    <submittedName>
        <fullName evidence="6">DNA-binding transcriptional LysR family regulator</fullName>
    </submittedName>
</protein>
<keyword evidence="7" id="KW-1185">Reference proteome</keyword>
<dbReference type="InterPro" id="IPR000847">
    <property type="entry name" value="LysR_HTH_N"/>
</dbReference>
<proteinExistence type="inferred from homology"/>
<evidence type="ECO:0000256" key="3">
    <source>
        <dbReference type="ARBA" id="ARBA00023125"/>
    </source>
</evidence>
<dbReference type="Gene3D" id="3.40.190.10">
    <property type="entry name" value="Periplasmic binding protein-like II"/>
    <property type="match status" value="2"/>
</dbReference>
<accession>A0ABS4DX48</accession>
<keyword evidence="3 6" id="KW-0238">DNA-binding</keyword>
<keyword evidence="2" id="KW-0805">Transcription regulation</keyword>
<dbReference type="PANTHER" id="PTHR30537:SF74">
    <property type="entry name" value="HTH-TYPE TRANSCRIPTIONAL REGULATOR TRPI"/>
    <property type="match status" value="1"/>
</dbReference>
<dbReference type="Proteomes" id="UP000759443">
    <property type="component" value="Unassembled WGS sequence"/>
</dbReference>
<sequence>MDRLPPLASLLAFEAVVETGSVTAAAIRLGRTHGAVSKQIHQLQAHAGVELFSKRGTGIVLTLEGRKFGRTVAQAFADLREGYRHLAGSDAARPVTIAVSASFARVWAIPTISRFNKDHPDIDVLIRLIGPRGSRELDPPPDLVMSWDRLLAPRRVDPYAISLGDVHMGPVVAPGHRFTFDGKMLSCGTRIDRREAEIVWDNWQKMSGIRLRAEKEIAYEHFYLAFEAARLGMGVAIAPRFLIEEELASGALLAPAGFLTFRDGFYVRPHEHLQDRLPRNAAVFLEWLKLHARTGA</sequence>
<evidence type="ECO:0000256" key="1">
    <source>
        <dbReference type="ARBA" id="ARBA00009437"/>
    </source>
</evidence>
<dbReference type="Pfam" id="PF00126">
    <property type="entry name" value="HTH_1"/>
    <property type="match status" value="1"/>
</dbReference>
<evidence type="ECO:0000256" key="2">
    <source>
        <dbReference type="ARBA" id="ARBA00023015"/>
    </source>
</evidence>
<dbReference type="InterPro" id="IPR058163">
    <property type="entry name" value="LysR-type_TF_proteobact-type"/>
</dbReference>
<evidence type="ECO:0000259" key="5">
    <source>
        <dbReference type="PROSITE" id="PS50931"/>
    </source>
</evidence>
<name>A0ABS4DX48_9HYPH</name>